<reference evidence="3" key="2">
    <citation type="submission" date="2020-02" db="EMBL/GenBank/DDBJ databases">
        <title>Esox lucius (northern pike) genome, fEsoLuc1, primary haplotype.</title>
        <authorList>
            <person name="Myers G."/>
            <person name="Karagic N."/>
            <person name="Meyer A."/>
            <person name="Pippel M."/>
            <person name="Reichard M."/>
            <person name="Winkler S."/>
            <person name="Tracey A."/>
            <person name="Sims Y."/>
            <person name="Howe K."/>
            <person name="Rhie A."/>
            <person name="Formenti G."/>
            <person name="Durbin R."/>
            <person name="Fedrigo O."/>
            <person name="Jarvis E.D."/>
        </authorList>
    </citation>
    <scope>NUCLEOTIDE SEQUENCE [LARGE SCALE GENOMIC DNA]</scope>
</reference>
<dbReference type="PROSITE" id="PS01179">
    <property type="entry name" value="PID"/>
    <property type="match status" value="1"/>
</dbReference>
<keyword evidence="4" id="KW-1185">Reference proteome</keyword>
<dbReference type="Ensembl" id="ENSELUT00000020683.3">
    <property type="protein sequence ID" value="ENSELUP00000012401.2"/>
    <property type="gene ID" value="ENSELUG00000012657.3"/>
</dbReference>
<dbReference type="RefSeq" id="XP_019907212.1">
    <property type="nucleotide sequence ID" value="XM_020051653.2"/>
</dbReference>
<dbReference type="CDD" id="cd00934">
    <property type="entry name" value="PTB"/>
    <property type="match status" value="1"/>
</dbReference>
<protein>
    <recommendedName>
        <fullName evidence="2">PID domain-containing protein</fullName>
    </recommendedName>
</protein>
<dbReference type="InterPro" id="IPR011993">
    <property type="entry name" value="PH-like_dom_sf"/>
</dbReference>
<dbReference type="Bgee" id="ENSELUG00000012657">
    <property type="expression patterns" value="Expressed in digestive tract and 15 other cell types or tissues"/>
</dbReference>
<dbReference type="Proteomes" id="UP000265140">
    <property type="component" value="Chromosome 12"/>
</dbReference>
<dbReference type="SUPFAM" id="SSF50729">
    <property type="entry name" value="PH domain-like"/>
    <property type="match status" value="1"/>
</dbReference>
<dbReference type="AlphaFoldDB" id="A0A3P8Y6U0"/>
<dbReference type="RefSeq" id="XP_010891705.1">
    <property type="nucleotide sequence ID" value="XM_010893403.5"/>
</dbReference>
<dbReference type="Pfam" id="PF00640">
    <property type="entry name" value="PID"/>
    <property type="match status" value="1"/>
</dbReference>
<dbReference type="PANTHER" id="PTHR11232:SF79">
    <property type="entry name" value="PTB DOMAIN-CONTAINING ENGULFMENT ADAPTER PROTEIN 1"/>
    <property type="match status" value="1"/>
</dbReference>
<dbReference type="GeneTree" id="ENSGT00940000171106"/>
<dbReference type="Gene3D" id="2.30.29.30">
    <property type="entry name" value="Pleckstrin-homology domain (PH domain)/Phosphotyrosine-binding domain (PTB)"/>
    <property type="match status" value="1"/>
</dbReference>
<evidence type="ECO:0000259" key="2">
    <source>
        <dbReference type="PROSITE" id="PS01179"/>
    </source>
</evidence>
<evidence type="ECO:0000256" key="1">
    <source>
        <dbReference type="SAM" id="MobiDB-lite"/>
    </source>
</evidence>
<name>A0A3P8Y6U0_ESOLU</name>
<accession>A0A3P8Y6U0</accession>
<dbReference type="GeneID" id="105023880"/>
<feature type="region of interest" description="Disordered" evidence="1">
    <location>
        <begin position="173"/>
        <end position="206"/>
    </location>
</feature>
<dbReference type="KEGG" id="els:105023880"/>
<feature type="compositionally biased region" description="Polar residues" evidence="1">
    <location>
        <begin position="192"/>
        <end position="202"/>
    </location>
</feature>
<dbReference type="InterPro" id="IPR006020">
    <property type="entry name" value="PTB/PI_dom"/>
</dbReference>
<organism evidence="3 4">
    <name type="scientific">Esox lucius</name>
    <name type="common">Northern pike</name>
    <dbReference type="NCBI Taxonomy" id="8010"/>
    <lineage>
        <taxon>Eukaryota</taxon>
        <taxon>Metazoa</taxon>
        <taxon>Chordata</taxon>
        <taxon>Craniata</taxon>
        <taxon>Vertebrata</taxon>
        <taxon>Euteleostomi</taxon>
        <taxon>Actinopterygii</taxon>
        <taxon>Neopterygii</taxon>
        <taxon>Teleostei</taxon>
        <taxon>Protacanthopterygii</taxon>
        <taxon>Esociformes</taxon>
        <taxon>Esocidae</taxon>
        <taxon>Esox</taxon>
    </lineage>
</organism>
<proteinExistence type="predicted"/>
<reference evidence="3" key="4">
    <citation type="submission" date="2025-09" db="UniProtKB">
        <authorList>
            <consortium name="Ensembl"/>
        </authorList>
    </citation>
    <scope>IDENTIFICATION</scope>
</reference>
<sequence>MSDISDEDNEISFAVKFLGRVEVVCFEGIQVLNEAFQSLKVPDKESTGKLQKKSKVSLFLSVTGIDILEHKTKFMLYTCPLASVSFCAVLPTTPKVFGFVAKHPAADMYHCYLFQSKTFSHLLVSIIGDAFRATNREQSLRVGGRDLIVEALRHKNKVLQRENTELRMRLNASGDVREAAGTDRAARTTDTQLTSYSSNEQTDAQKHSHLGIYHHKIKFHSREDTSPLLRRGIDHD</sequence>
<feature type="domain" description="PID" evidence="2">
    <location>
        <begin position="11"/>
        <end position="131"/>
    </location>
</feature>
<evidence type="ECO:0000313" key="3">
    <source>
        <dbReference type="Ensembl" id="ENSELUP00000012401.2"/>
    </source>
</evidence>
<dbReference type="OrthoDB" id="508875at2759"/>
<reference evidence="3" key="3">
    <citation type="submission" date="2025-08" db="UniProtKB">
        <authorList>
            <consortium name="Ensembl"/>
        </authorList>
    </citation>
    <scope>IDENTIFICATION</scope>
</reference>
<dbReference type="PANTHER" id="PTHR11232">
    <property type="entry name" value="PHOSPHOTYROSINE INTERACTION DOMAIN-CONTAINING FAMILY MEMBER"/>
    <property type="match status" value="1"/>
</dbReference>
<dbReference type="InterPro" id="IPR051133">
    <property type="entry name" value="Adapter_Engulfment-Domain"/>
</dbReference>
<dbReference type="OMA" id="GGHIYEA"/>
<dbReference type="InParanoid" id="A0A3P8Y6U0"/>
<reference evidence="4" key="1">
    <citation type="journal article" date="2014" name="PLoS ONE">
        <title>The genome and linkage map of the northern pike (Esox lucius): conserved synteny revealed between the salmonid sister group and the Neoteleostei.</title>
        <authorList>
            <person name="Rondeau E.B."/>
            <person name="Minkley D.R."/>
            <person name="Leong J.S."/>
            <person name="Messmer A.M."/>
            <person name="Jantzen J.R."/>
            <person name="von Schalburg K.R."/>
            <person name="Lemon C."/>
            <person name="Bird N.H."/>
            <person name="Koop B.F."/>
        </authorList>
    </citation>
    <scope>NUCLEOTIDE SEQUENCE</scope>
</reference>
<feature type="compositionally biased region" description="Basic and acidic residues" evidence="1">
    <location>
        <begin position="175"/>
        <end position="187"/>
    </location>
</feature>
<dbReference type="SMART" id="SM00462">
    <property type="entry name" value="PTB"/>
    <property type="match status" value="1"/>
</dbReference>
<evidence type="ECO:0000313" key="4">
    <source>
        <dbReference type="Proteomes" id="UP000265140"/>
    </source>
</evidence>